<feature type="domain" description="FHA" evidence="3">
    <location>
        <begin position="145"/>
        <end position="201"/>
    </location>
</feature>
<feature type="compositionally biased region" description="Low complexity" evidence="2">
    <location>
        <begin position="94"/>
        <end position="103"/>
    </location>
</feature>
<dbReference type="Pfam" id="PF00498">
    <property type="entry name" value="FHA"/>
    <property type="match status" value="1"/>
</dbReference>
<dbReference type="PROSITE" id="PS50006">
    <property type="entry name" value="FHA_DOMAIN"/>
    <property type="match status" value="1"/>
</dbReference>
<name>A0AAJ1EY83_9ACTO</name>
<evidence type="ECO:0000259" key="3">
    <source>
        <dbReference type="PROSITE" id="PS50006"/>
    </source>
</evidence>
<dbReference type="SUPFAM" id="SSF49879">
    <property type="entry name" value="SMAD/FHA domain"/>
    <property type="match status" value="1"/>
</dbReference>
<sequence>MDNDPYQYYPNQSGAANAGYVPPSGIYGAPQTESGVPEPSTPDPYGQQANAAYSNPYGEQPSAPQYPGYPPQGSPAFPQSEYDQPGYQQGGYEPGQYQQPYGQAGYGQGQYGMQAQYGGQEAYQPAPRYTVTSGQGQSMILEDAIVVGRRPDAATSTYPQAQTMTVPSPAKQISRTHCLLYIDEGGNPSLKDLESVNGTRLRRGGQIYPIEPAQPVQLQAGDIVDLGEGQYLSIGTAPAGY</sequence>
<feature type="region of interest" description="Disordered" evidence="2">
    <location>
        <begin position="1"/>
        <end position="104"/>
    </location>
</feature>
<keyword evidence="1" id="KW-0597">Phosphoprotein</keyword>
<dbReference type="SMART" id="SM00240">
    <property type="entry name" value="FHA"/>
    <property type="match status" value="1"/>
</dbReference>
<dbReference type="InterPro" id="IPR000253">
    <property type="entry name" value="FHA_dom"/>
</dbReference>
<accession>A0AAJ1EY83</accession>
<dbReference type="CDD" id="cd00060">
    <property type="entry name" value="FHA"/>
    <property type="match status" value="1"/>
</dbReference>
<dbReference type="EMBL" id="JAKNHJ010000009">
    <property type="protein sequence ID" value="MCG4617991.1"/>
    <property type="molecule type" value="Genomic_DNA"/>
</dbReference>
<evidence type="ECO:0000256" key="1">
    <source>
        <dbReference type="ARBA" id="ARBA00022553"/>
    </source>
</evidence>
<reference evidence="4" key="1">
    <citation type="submission" date="2022-01" db="EMBL/GenBank/DDBJ databases">
        <title>Collection of gut derived symbiotic bacterial strains cultured from healthy donors.</title>
        <authorList>
            <person name="Lin H."/>
            <person name="Kohout C."/>
            <person name="Waligurski E."/>
            <person name="Pamer E.G."/>
        </authorList>
    </citation>
    <scope>NUCLEOTIDE SEQUENCE</scope>
    <source>
        <strain evidence="4">DFI.7.46</strain>
    </source>
</reference>
<dbReference type="AlphaFoldDB" id="A0AAJ1EY83"/>
<comment type="caution">
    <text evidence="4">The sequence shown here is derived from an EMBL/GenBank/DDBJ whole genome shotgun (WGS) entry which is preliminary data.</text>
</comment>
<proteinExistence type="predicted"/>
<evidence type="ECO:0000313" key="5">
    <source>
        <dbReference type="Proteomes" id="UP001200537"/>
    </source>
</evidence>
<protein>
    <submittedName>
        <fullName evidence="4">FHA domain-containing protein</fullName>
    </submittedName>
</protein>
<dbReference type="Gene3D" id="2.60.200.20">
    <property type="match status" value="1"/>
</dbReference>
<dbReference type="InterPro" id="IPR008984">
    <property type="entry name" value="SMAD_FHA_dom_sf"/>
</dbReference>
<evidence type="ECO:0000313" key="4">
    <source>
        <dbReference type="EMBL" id="MCG4617991.1"/>
    </source>
</evidence>
<organism evidence="4 5">
    <name type="scientific">Varibaculum cambriense</name>
    <dbReference type="NCBI Taxonomy" id="184870"/>
    <lineage>
        <taxon>Bacteria</taxon>
        <taxon>Bacillati</taxon>
        <taxon>Actinomycetota</taxon>
        <taxon>Actinomycetes</taxon>
        <taxon>Actinomycetales</taxon>
        <taxon>Actinomycetaceae</taxon>
        <taxon>Varibaculum</taxon>
    </lineage>
</organism>
<gene>
    <name evidence="4" type="ORF">L0M99_05730</name>
</gene>
<evidence type="ECO:0000256" key="2">
    <source>
        <dbReference type="SAM" id="MobiDB-lite"/>
    </source>
</evidence>
<dbReference type="Proteomes" id="UP001200537">
    <property type="component" value="Unassembled WGS sequence"/>
</dbReference>
<dbReference type="RefSeq" id="WP_024059223.1">
    <property type="nucleotide sequence ID" value="NZ_JAGZVZ010000001.1"/>
</dbReference>